<gene>
    <name evidence="1" type="ORF">DYB32_009907</name>
</gene>
<evidence type="ECO:0000313" key="2">
    <source>
        <dbReference type="Proteomes" id="UP000285060"/>
    </source>
</evidence>
<dbReference type="Proteomes" id="UP000285060">
    <property type="component" value="Unassembled WGS sequence"/>
</dbReference>
<organism evidence="1 2">
    <name type="scientific">Aphanomyces invadans</name>
    <dbReference type="NCBI Taxonomy" id="157072"/>
    <lineage>
        <taxon>Eukaryota</taxon>
        <taxon>Sar</taxon>
        <taxon>Stramenopiles</taxon>
        <taxon>Oomycota</taxon>
        <taxon>Saprolegniomycetes</taxon>
        <taxon>Saprolegniales</taxon>
        <taxon>Verrucalvaceae</taxon>
        <taxon>Aphanomyces</taxon>
    </lineage>
</organism>
<name>A0A3R6WEU3_9STRA</name>
<dbReference type="EMBL" id="QUSY01002483">
    <property type="protein sequence ID" value="RHY21055.1"/>
    <property type="molecule type" value="Genomic_DNA"/>
</dbReference>
<protein>
    <recommendedName>
        <fullName evidence="3">Pirin N-terminal domain-containing protein</fullName>
    </recommendedName>
</protein>
<dbReference type="PANTHER" id="PTHR13903:SF8">
    <property type="entry name" value="PIRIN"/>
    <property type="match status" value="1"/>
</dbReference>
<dbReference type="VEuPathDB" id="FungiDB:H310_15255"/>
<accession>A0A3R6WEU3</accession>
<dbReference type="InterPro" id="IPR011051">
    <property type="entry name" value="RmlC_Cupin_sf"/>
</dbReference>
<reference evidence="1 2" key="1">
    <citation type="submission" date="2018-08" db="EMBL/GenBank/DDBJ databases">
        <title>Aphanomyces genome sequencing and annotation.</title>
        <authorList>
            <person name="Minardi D."/>
            <person name="Oidtmann B."/>
            <person name="Van Der Giezen M."/>
            <person name="Studholme D.J."/>
        </authorList>
    </citation>
    <scope>NUCLEOTIDE SEQUENCE [LARGE SCALE GENOMIC DNA]</scope>
    <source>
        <strain evidence="1 2">NJM0002</strain>
    </source>
</reference>
<keyword evidence="2" id="KW-1185">Reference proteome</keyword>
<proteinExistence type="predicted"/>
<dbReference type="Gene3D" id="2.60.120.10">
    <property type="entry name" value="Jelly Rolls"/>
    <property type="match status" value="1"/>
</dbReference>
<evidence type="ECO:0000313" key="1">
    <source>
        <dbReference type="EMBL" id="RHY21055.1"/>
    </source>
</evidence>
<dbReference type="AlphaFoldDB" id="A0A3R6WEU3"/>
<dbReference type="InterPro" id="IPR012093">
    <property type="entry name" value="Pirin"/>
</dbReference>
<comment type="caution">
    <text evidence="1">The sequence shown here is derived from an EMBL/GenBank/DDBJ whole genome shotgun (WGS) entry which is preliminary data.</text>
</comment>
<evidence type="ECO:0008006" key="3">
    <source>
        <dbReference type="Google" id="ProtNLM"/>
    </source>
</evidence>
<dbReference type="SUPFAM" id="SSF51182">
    <property type="entry name" value="RmlC-like cupins"/>
    <property type="match status" value="1"/>
</dbReference>
<sequence length="134" mass="14747">MFPGRGIVHAEMPASRDAPAIGLQLWLNLPARLKMTDPKYQEIPASGLPRAKDGNVRAIIIAGEAMGLKAGTVDGAKTTLVAFFRDHKVTPNPAQDAQTKRYIIGLQKYNRIHNLDDEKKVHPLSVHELSTLMN</sequence>
<dbReference type="PANTHER" id="PTHR13903">
    <property type="entry name" value="PIRIN-RELATED"/>
    <property type="match status" value="1"/>
</dbReference>
<dbReference type="InterPro" id="IPR014710">
    <property type="entry name" value="RmlC-like_jellyroll"/>
</dbReference>